<dbReference type="InterPro" id="IPR036852">
    <property type="entry name" value="Peptidase_S8/S53_dom_sf"/>
</dbReference>
<evidence type="ECO:0000313" key="6">
    <source>
        <dbReference type="Proteomes" id="UP000075260"/>
    </source>
</evidence>
<dbReference type="AlphaFoldDB" id="A0A150QQ12"/>
<evidence type="ECO:0000256" key="2">
    <source>
        <dbReference type="ARBA" id="ARBA00022801"/>
    </source>
</evidence>
<dbReference type="OrthoDB" id="5423146at2"/>
<dbReference type="Gene3D" id="3.40.50.200">
    <property type="entry name" value="Peptidase S8/S53 domain"/>
    <property type="match status" value="2"/>
</dbReference>
<keyword evidence="1" id="KW-0645">Protease</keyword>
<evidence type="ECO:0008006" key="7">
    <source>
        <dbReference type="Google" id="ProtNLM"/>
    </source>
</evidence>
<accession>A0A150QQ12</accession>
<organism evidence="5 6">
    <name type="scientific">Sorangium cellulosum</name>
    <name type="common">Polyangium cellulosum</name>
    <dbReference type="NCBI Taxonomy" id="56"/>
    <lineage>
        <taxon>Bacteria</taxon>
        <taxon>Pseudomonadati</taxon>
        <taxon>Myxococcota</taxon>
        <taxon>Polyangia</taxon>
        <taxon>Polyangiales</taxon>
        <taxon>Polyangiaceae</taxon>
        <taxon>Sorangium</taxon>
    </lineage>
</organism>
<evidence type="ECO:0000256" key="4">
    <source>
        <dbReference type="SAM" id="MobiDB-lite"/>
    </source>
</evidence>
<dbReference type="GO" id="GO:0006508">
    <property type="term" value="P:proteolysis"/>
    <property type="evidence" value="ECO:0007669"/>
    <property type="project" value="UniProtKB-KW"/>
</dbReference>
<reference evidence="5 6" key="1">
    <citation type="submission" date="2014-02" db="EMBL/GenBank/DDBJ databases">
        <title>The small core and large imbalanced accessory genome model reveals a collaborative survival strategy of Sorangium cellulosum strains in nature.</title>
        <authorList>
            <person name="Han K."/>
            <person name="Peng R."/>
            <person name="Blom J."/>
            <person name="Li Y.-Z."/>
        </authorList>
    </citation>
    <scope>NUCLEOTIDE SEQUENCE [LARGE SCALE GENOMIC DNA]</scope>
    <source>
        <strain evidence="5 6">So0008-312</strain>
    </source>
</reference>
<sequence length="426" mass="45408">MMQIIHDVAPGASLSFYTAFVSVADFADGIVALARDGADVIVDDIIYPAEPMFEDGIVADAVDEVVKKGVAYFSSAGNQARQSYQSEFRDSRRRGPLGGRRHDFQPGPGVDDLQRVSASAGSTTIVALNWDQPSLSANGVRGSRSDMDLIFHDTNGEPLEECNLDDVQEVCQMAGIADNVGGDAVDVAMAINRSAENRRIQLGLELIAGPAPGLVKYVWFEVAGTFSVEEFDTRSSTIFGHPNAAGAEAVGAAAWFQTEEWGSPLEPACRPACLNFLSSAGGTPVLFGDRGERLSFPHLRLKPGVTGPDGGNTTFFLADLAVPIPGTDEPDGFPNFFGTSASAPHVAAVAALMIDRRARDIARRFSSDRLAPFEIYGALRLTADDVRLRNFEGDIGPQRVPGALGFDFDSGFGFVDAARAVRAVSR</sequence>
<name>A0A150QQ12_SORCE</name>
<dbReference type="Proteomes" id="UP000075260">
    <property type="component" value="Unassembled WGS sequence"/>
</dbReference>
<comment type="caution">
    <text evidence="5">The sequence shown here is derived from an EMBL/GenBank/DDBJ whole genome shotgun (WGS) entry which is preliminary data.</text>
</comment>
<gene>
    <name evidence="5" type="ORF">BE15_31945</name>
</gene>
<dbReference type="EMBL" id="JEMA01000427">
    <property type="protein sequence ID" value="KYF70081.1"/>
    <property type="molecule type" value="Genomic_DNA"/>
</dbReference>
<proteinExistence type="predicted"/>
<dbReference type="InterPro" id="IPR034075">
    <property type="entry name" value="Glr3161-like_dom"/>
</dbReference>
<keyword evidence="3" id="KW-0720">Serine protease</keyword>
<dbReference type="SUPFAM" id="SSF52743">
    <property type="entry name" value="Subtilisin-like"/>
    <property type="match status" value="1"/>
</dbReference>
<dbReference type="PROSITE" id="PS00138">
    <property type="entry name" value="SUBTILASE_SER"/>
    <property type="match status" value="1"/>
</dbReference>
<dbReference type="InterPro" id="IPR023828">
    <property type="entry name" value="Peptidase_S8_Ser-AS"/>
</dbReference>
<dbReference type="GO" id="GO:0004252">
    <property type="term" value="F:serine-type endopeptidase activity"/>
    <property type="evidence" value="ECO:0007669"/>
    <property type="project" value="InterPro"/>
</dbReference>
<dbReference type="RefSeq" id="WP_061607873.1">
    <property type="nucleotide sequence ID" value="NZ_JEMA01000427.1"/>
</dbReference>
<evidence type="ECO:0000313" key="5">
    <source>
        <dbReference type="EMBL" id="KYF70081.1"/>
    </source>
</evidence>
<protein>
    <recommendedName>
        <fullName evidence="7">Peptidase S8/S53 domain-containing protein</fullName>
    </recommendedName>
</protein>
<keyword evidence="2" id="KW-0378">Hydrolase</keyword>
<dbReference type="CDD" id="cd05562">
    <property type="entry name" value="Peptidases_S53_like"/>
    <property type="match status" value="1"/>
</dbReference>
<feature type="region of interest" description="Disordered" evidence="4">
    <location>
        <begin position="83"/>
        <end position="111"/>
    </location>
</feature>
<evidence type="ECO:0000256" key="3">
    <source>
        <dbReference type="ARBA" id="ARBA00022825"/>
    </source>
</evidence>
<evidence type="ECO:0000256" key="1">
    <source>
        <dbReference type="ARBA" id="ARBA00022670"/>
    </source>
</evidence>